<dbReference type="NCBIfam" id="NF010392">
    <property type="entry name" value="PRK13820.1"/>
    <property type="match status" value="1"/>
</dbReference>
<feature type="binding site" evidence="9">
    <location>
        <position position="172"/>
    </location>
    <ligand>
        <name>L-citrulline</name>
        <dbReference type="ChEBI" id="CHEBI:57743"/>
    </ligand>
</feature>
<reference evidence="12 13" key="1">
    <citation type="submission" date="2018-06" db="EMBL/GenBank/DDBJ databases">
        <title>Extensive metabolic versatility and redundancy in microbially diverse, dynamic hydrothermal sediments.</title>
        <authorList>
            <person name="Dombrowski N."/>
            <person name="Teske A."/>
            <person name="Baker B.J."/>
        </authorList>
    </citation>
    <scope>NUCLEOTIDE SEQUENCE [LARGE SCALE GENOMIC DNA]</scope>
    <source>
        <strain evidence="12">B34_G17</strain>
    </source>
</reference>
<comment type="similarity">
    <text evidence="9">Belongs to the argininosuccinate synthase family. Type 1 subfamily.</text>
</comment>
<evidence type="ECO:0000256" key="4">
    <source>
        <dbReference type="ARBA" id="ARBA00022571"/>
    </source>
</evidence>
<dbReference type="Pfam" id="PF20979">
    <property type="entry name" value="Arginosuc_syn_C"/>
    <property type="match status" value="1"/>
</dbReference>
<accession>A0A497F0N0</accession>
<feature type="binding site" evidence="9">
    <location>
        <position position="122"/>
    </location>
    <ligand>
        <name>L-aspartate</name>
        <dbReference type="ChEBI" id="CHEBI:29991"/>
    </ligand>
</feature>
<keyword evidence="5 9" id="KW-0436">Ligase</keyword>
<evidence type="ECO:0000256" key="5">
    <source>
        <dbReference type="ARBA" id="ARBA00022598"/>
    </source>
</evidence>
<dbReference type="PANTHER" id="PTHR11587">
    <property type="entry name" value="ARGININOSUCCINATE SYNTHASE"/>
    <property type="match status" value="1"/>
</dbReference>
<dbReference type="EC" id="6.3.4.5" evidence="3 9"/>
<feature type="binding site" evidence="9">
    <location>
        <position position="121"/>
    </location>
    <ligand>
        <name>L-aspartate</name>
        <dbReference type="ChEBI" id="CHEBI:29991"/>
    </ligand>
</feature>
<dbReference type="Gene3D" id="3.90.1260.10">
    <property type="entry name" value="Argininosuccinate synthetase, chain A, domain 2"/>
    <property type="match status" value="1"/>
</dbReference>
<name>A0A497F0N0_9CREN</name>
<dbReference type="InterPro" id="IPR014729">
    <property type="entry name" value="Rossmann-like_a/b/a_fold"/>
</dbReference>
<comment type="pathway">
    <text evidence="1 9">Amino-acid biosynthesis; L-arginine biosynthesis; L-arginine from L-ornithine and carbamoyl phosphate: step 2/3.</text>
</comment>
<comment type="subunit">
    <text evidence="2 9">Homotetramer.</text>
</comment>
<feature type="domain" description="Arginosuccinate synthase C-terminal" evidence="11">
    <location>
        <begin position="171"/>
        <end position="386"/>
    </location>
</feature>
<dbReference type="GO" id="GO:0000050">
    <property type="term" value="P:urea cycle"/>
    <property type="evidence" value="ECO:0007669"/>
    <property type="project" value="TreeGrafter"/>
</dbReference>
<feature type="binding site" evidence="9">
    <location>
        <position position="85"/>
    </location>
    <ligand>
        <name>L-citrulline</name>
        <dbReference type="ChEBI" id="CHEBI:57743"/>
    </ligand>
</feature>
<feature type="domain" description="Arginosuccinate synthase-like N-terminal" evidence="10">
    <location>
        <begin position="3"/>
        <end position="163"/>
    </location>
</feature>
<dbReference type="InterPro" id="IPR048267">
    <property type="entry name" value="Arginosuc_syn_N"/>
</dbReference>
<dbReference type="GO" id="GO:0004055">
    <property type="term" value="F:argininosuccinate synthase activity"/>
    <property type="evidence" value="ECO:0007669"/>
    <property type="project" value="UniProtKB-UniRule"/>
</dbReference>
<feature type="binding site" evidence="9">
    <location>
        <position position="125"/>
    </location>
    <ligand>
        <name>L-citrulline</name>
        <dbReference type="ChEBI" id="CHEBI:57743"/>
    </ligand>
</feature>
<dbReference type="Gene3D" id="1.20.5.470">
    <property type="entry name" value="Single helix bin"/>
    <property type="match status" value="1"/>
</dbReference>
<feature type="binding site" evidence="9">
    <location>
        <position position="257"/>
    </location>
    <ligand>
        <name>L-citrulline</name>
        <dbReference type="ChEBI" id="CHEBI:57743"/>
    </ligand>
</feature>
<dbReference type="GO" id="GO:0005737">
    <property type="term" value="C:cytoplasm"/>
    <property type="evidence" value="ECO:0007669"/>
    <property type="project" value="UniProtKB-SubCell"/>
</dbReference>
<dbReference type="SUPFAM" id="SSF52402">
    <property type="entry name" value="Adenine nucleotide alpha hydrolases-like"/>
    <property type="match status" value="1"/>
</dbReference>
<proteinExistence type="inferred from homology"/>
<protein>
    <recommendedName>
        <fullName evidence="3 9">Argininosuccinate synthase</fullName>
        <ecNumber evidence="3 9">6.3.4.5</ecNumber>
    </recommendedName>
    <alternativeName>
        <fullName evidence="9">Citrulline--aspartate ligase</fullName>
    </alternativeName>
</protein>
<evidence type="ECO:0000259" key="11">
    <source>
        <dbReference type="Pfam" id="PF20979"/>
    </source>
</evidence>
<dbReference type="NCBIfam" id="TIGR00032">
    <property type="entry name" value="argG"/>
    <property type="match status" value="1"/>
</dbReference>
<evidence type="ECO:0000256" key="7">
    <source>
        <dbReference type="ARBA" id="ARBA00022741"/>
    </source>
</evidence>
<dbReference type="PROSITE" id="PS00564">
    <property type="entry name" value="ARGININOSUCCIN_SYN_1"/>
    <property type="match status" value="1"/>
</dbReference>
<dbReference type="Gene3D" id="3.40.50.620">
    <property type="entry name" value="HUPs"/>
    <property type="match status" value="1"/>
</dbReference>
<dbReference type="PROSITE" id="PS00565">
    <property type="entry name" value="ARGININOSUCCIN_SYN_2"/>
    <property type="match status" value="1"/>
</dbReference>
<comment type="catalytic activity">
    <reaction evidence="9">
        <text>L-citrulline + L-aspartate + ATP = 2-(N(omega)-L-arginino)succinate + AMP + diphosphate + H(+)</text>
        <dbReference type="Rhea" id="RHEA:10932"/>
        <dbReference type="ChEBI" id="CHEBI:15378"/>
        <dbReference type="ChEBI" id="CHEBI:29991"/>
        <dbReference type="ChEBI" id="CHEBI:30616"/>
        <dbReference type="ChEBI" id="CHEBI:33019"/>
        <dbReference type="ChEBI" id="CHEBI:57472"/>
        <dbReference type="ChEBI" id="CHEBI:57743"/>
        <dbReference type="ChEBI" id="CHEBI:456215"/>
        <dbReference type="EC" id="6.3.4.5"/>
    </reaction>
</comment>
<keyword evidence="6 9" id="KW-0028">Amino-acid biosynthesis</keyword>
<dbReference type="EMBL" id="QMQX01000025">
    <property type="protein sequence ID" value="RLE53016.1"/>
    <property type="molecule type" value="Genomic_DNA"/>
</dbReference>
<sequence>MKKVVLAYSGGLDTSVAIRWLMEKYGVDVVTVTVDVGQQEDFKAIEERAYKIGVKKHYTIDAKKEFAEKFVFQAVKANALYEEKYPLSTALSRPLIALKLVEIAELEDADAVAHGCTGKGNDQLRFEITIKALNPRLKVLAPIRDWRMSRAEEIEYAVKHGIPIPIKSRKYSIDQNLWGRSIEGGELEDPSIPPPEDAFEWTVLPEKAPDEAKLIDIEFEEGIPISVNGERLDAVELITRLNKVVGAHGVGRIDHMEDRVVGFKSREVYECPAAIALIEAHKDLEKLVLNRRELEFKKLVDSAWSYLIYAGLWADPLREELDAFINKANEKVTGVVKLKLYKGSIMPVARSSPYSSYSIELATYGQTSAFDQSLSKGFIELWGLPTILSSIARKKEGFEWR</sequence>
<dbReference type="GO" id="GO:0005524">
    <property type="term" value="F:ATP binding"/>
    <property type="evidence" value="ECO:0007669"/>
    <property type="project" value="UniProtKB-UniRule"/>
</dbReference>
<evidence type="ECO:0000256" key="1">
    <source>
        <dbReference type="ARBA" id="ARBA00004967"/>
    </source>
</evidence>
<evidence type="ECO:0000256" key="9">
    <source>
        <dbReference type="HAMAP-Rule" id="MF_00005"/>
    </source>
</evidence>
<keyword evidence="8 9" id="KW-0067">ATP-binding</keyword>
<feature type="binding site" evidence="9">
    <location>
        <position position="115"/>
    </location>
    <ligand>
        <name>ATP</name>
        <dbReference type="ChEBI" id="CHEBI:30616"/>
    </ligand>
</feature>
<comment type="caution">
    <text evidence="12">The sequence shown here is derived from an EMBL/GenBank/DDBJ whole genome shotgun (WGS) entry which is preliminary data.</text>
</comment>
<feature type="binding site" evidence="9">
    <location>
        <begin position="7"/>
        <end position="15"/>
    </location>
    <ligand>
        <name>ATP</name>
        <dbReference type="ChEBI" id="CHEBI:30616"/>
    </ligand>
</feature>
<dbReference type="FunFam" id="3.90.1260.10:FF:000007">
    <property type="entry name" value="Argininosuccinate synthase"/>
    <property type="match status" value="1"/>
</dbReference>
<dbReference type="InterPro" id="IPR048268">
    <property type="entry name" value="Arginosuc_syn_C"/>
</dbReference>
<organism evidence="12 13">
    <name type="scientific">Thermoproteota archaeon</name>
    <dbReference type="NCBI Taxonomy" id="2056631"/>
    <lineage>
        <taxon>Archaea</taxon>
        <taxon>Thermoproteota</taxon>
    </lineage>
</organism>
<dbReference type="AlphaFoldDB" id="A0A497F0N0"/>
<evidence type="ECO:0000256" key="6">
    <source>
        <dbReference type="ARBA" id="ARBA00022605"/>
    </source>
</evidence>
<evidence type="ECO:0000259" key="10">
    <source>
        <dbReference type="Pfam" id="PF00764"/>
    </source>
</evidence>
<feature type="binding site" evidence="9">
    <location>
        <position position="181"/>
    </location>
    <ligand>
        <name>L-citrulline</name>
        <dbReference type="ChEBI" id="CHEBI:57743"/>
    </ligand>
</feature>
<feature type="binding site" evidence="9">
    <location>
        <position position="117"/>
    </location>
    <ligand>
        <name>L-aspartate</name>
        <dbReference type="ChEBI" id="CHEBI:29991"/>
    </ligand>
</feature>
<evidence type="ECO:0000256" key="8">
    <source>
        <dbReference type="ARBA" id="ARBA00022840"/>
    </source>
</evidence>
<evidence type="ECO:0000256" key="3">
    <source>
        <dbReference type="ARBA" id="ARBA00012286"/>
    </source>
</evidence>
<evidence type="ECO:0000313" key="13">
    <source>
        <dbReference type="Proteomes" id="UP000272051"/>
    </source>
</evidence>
<dbReference type="InterPro" id="IPR018223">
    <property type="entry name" value="Arginosuc_synth_CS"/>
</dbReference>
<dbReference type="NCBIfam" id="NF001770">
    <property type="entry name" value="PRK00509.1"/>
    <property type="match status" value="1"/>
</dbReference>
<dbReference type="InterPro" id="IPR024074">
    <property type="entry name" value="AS_cat/multimer_dom_body"/>
</dbReference>
<evidence type="ECO:0000313" key="12">
    <source>
        <dbReference type="EMBL" id="RLE53016.1"/>
    </source>
</evidence>
<dbReference type="InterPro" id="IPR001518">
    <property type="entry name" value="Arginosuc_synth"/>
</dbReference>
<dbReference type="SUPFAM" id="SSF69864">
    <property type="entry name" value="Argininosuccinate synthetase, C-terminal domain"/>
    <property type="match status" value="1"/>
</dbReference>
<dbReference type="Pfam" id="PF00764">
    <property type="entry name" value="Arginosuc_synth"/>
    <property type="match status" value="1"/>
</dbReference>
<evidence type="ECO:0000256" key="2">
    <source>
        <dbReference type="ARBA" id="ARBA00011881"/>
    </source>
</evidence>
<gene>
    <name evidence="9" type="primary">argG</name>
    <name evidence="12" type="ORF">DRJ33_02150</name>
</gene>
<keyword evidence="7 9" id="KW-0547">Nucleotide-binding</keyword>
<dbReference type="HAMAP" id="MF_00005">
    <property type="entry name" value="Arg_succ_synth_type1"/>
    <property type="match status" value="1"/>
</dbReference>
<keyword evidence="4 9" id="KW-0055">Arginine biosynthesis</keyword>
<dbReference type="PANTHER" id="PTHR11587:SF2">
    <property type="entry name" value="ARGININOSUCCINATE SYNTHASE"/>
    <property type="match status" value="1"/>
</dbReference>
<dbReference type="Proteomes" id="UP000272051">
    <property type="component" value="Unassembled WGS sequence"/>
</dbReference>
<dbReference type="CDD" id="cd01999">
    <property type="entry name" value="ASS"/>
    <property type="match status" value="1"/>
</dbReference>
<dbReference type="FunFam" id="3.40.50.620:FF:000019">
    <property type="entry name" value="Argininosuccinate synthase"/>
    <property type="match status" value="1"/>
</dbReference>
<comment type="subcellular location">
    <subcellularLocation>
        <location evidence="9">Cytoplasm</location>
    </subcellularLocation>
</comment>
<dbReference type="GO" id="GO:0006526">
    <property type="term" value="P:L-arginine biosynthetic process"/>
    <property type="evidence" value="ECO:0007669"/>
    <property type="project" value="UniProtKB-UniRule"/>
</dbReference>
<feature type="binding site" evidence="9">
    <location>
        <position position="121"/>
    </location>
    <ligand>
        <name>L-citrulline</name>
        <dbReference type="ChEBI" id="CHEBI:57743"/>
    </ligand>
</feature>
<comment type="caution">
    <text evidence="9">Lacks conserved residue(s) required for the propagation of feature annotation.</text>
</comment>
<feature type="binding site" evidence="9">
    <location>
        <position position="269"/>
    </location>
    <ligand>
        <name>L-citrulline</name>
        <dbReference type="ChEBI" id="CHEBI:57743"/>
    </ligand>
</feature>
<dbReference type="InterPro" id="IPR023434">
    <property type="entry name" value="Arginosuc_synth_type_1_subfam"/>
</dbReference>
<dbReference type="GO" id="GO:0000053">
    <property type="term" value="P:argininosuccinate metabolic process"/>
    <property type="evidence" value="ECO:0007669"/>
    <property type="project" value="TreeGrafter"/>
</dbReference>
<keyword evidence="9" id="KW-0963">Cytoplasm</keyword>
<dbReference type="UniPathway" id="UPA00068">
    <property type="reaction ID" value="UER00113"/>
</dbReference>